<dbReference type="Pfam" id="PF03454">
    <property type="entry name" value="MoeA_C"/>
    <property type="match status" value="1"/>
</dbReference>
<keyword evidence="9" id="KW-0479">Metal-binding</keyword>
<dbReference type="Gene3D" id="3.90.105.10">
    <property type="entry name" value="Molybdopterin biosynthesis moea protein, domain 2"/>
    <property type="match status" value="1"/>
</dbReference>
<dbReference type="NCBIfam" id="NF045515">
    <property type="entry name" value="Glp_gephyrin"/>
    <property type="match status" value="1"/>
</dbReference>
<dbReference type="Gene3D" id="3.40.980.10">
    <property type="entry name" value="MoaB/Mog-like domain"/>
    <property type="match status" value="1"/>
</dbReference>
<dbReference type="NCBIfam" id="TIGR00177">
    <property type="entry name" value="molyb_syn"/>
    <property type="match status" value="1"/>
</dbReference>
<dbReference type="SMART" id="SM00852">
    <property type="entry name" value="MoCF_biosynth"/>
    <property type="match status" value="1"/>
</dbReference>
<keyword evidence="7 9" id="KW-0501">Molybdenum cofactor biosynthesis</keyword>
<dbReference type="PANTHER" id="PTHR10192">
    <property type="entry name" value="MOLYBDOPTERIN BIOSYNTHESIS PROTEIN"/>
    <property type="match status" value="1"/>
</dbReference>
<keyword evidence="9" id="KW-0460">Magnesium</keyword>
<dbReference type="SUPFAM" id="SSF53218">
    <property type="entry name" value="Molybdenum cofactor biosynthesis proteins"/>
    <property type="match status" value="1"/>
</dbReference>
<proteinExistence type="inferred from homology"/>
<keyword evidence="6 9" id="KW-0500">Molybdenum</keyword>
<evidence type="ECO:0000256" key="9">
    <source>
        <dbReference type="RuleBase" id="RU365090"/>
    </source>
</evidence>
<evidence type="ECO:0000256" key="2">
    <source>
        <dbReference type="ARBA" id="ARBA00005046"/>
    </source>
</evidence>
<comment type="similarity">
    <text evidence="3 9">Belongs to the MoeA family.</text>
</comment>
<dbReference type="Pfam" id="PF00994">
    <property type="entry name" value="MoCF_biosynth"/>
    <property type="match status" value="1"/>
</dbReference>
<comment type="catalytic activity">
    <reaction evidence="8">
        <text>adenylyl-molybdopterin + molybdate = Mo-molybdopterin + AMP + H(+)</text>
        <dbReference type="Rhea" id="RHEA:35047"/>
        <dbReference type="ChEBI" id="CHEBI:15378"/>
        <dbReference type="ChEBI" id="CHEBI:36264"/>
        <dbReference type="ChEBI" id="CHEBI:62727"/>
        <dbReference type="ChEBI" id="CHEBI:71302"/>
        <dbReference type="ChEBI" id="CHEBI:456215"/>
        <dbReference type="EC" id="2.10.1.1"/>
    </reaction>
</comment>
<feature type="domain" description="MoaB/Mog" evidence="10">
    <location>
        <begin position="187"/>
        <end position="324"/>
    </location>
</feature>
<dbReference type="Gene3D" id="2.40.340.10">
    <property type="entry name" value="MoeA, C-terminal, domain IV"/>
    <property type="match status" value="1"/>
</dbReference>
<comment type="cofactor">
    <cofactor evidence="9">
        <name>Mg(2+)</name>
        <dbReference type="ChEBI" id="CHEBI:18420"/>
    </cofactor>
</comment>
<keyword evidence="9" id="KW-0808">Transferase</keyword>
<evidence type="ECO:0000259" key="10">
    <source>
        <dbReference type="SMART" id="SM00852"/>
    </source>
</evidence>
<dbReference type="InterPro" id="IPR005111">
    <property type="entry name" value="MoeA_C_domain_IV"/>
</dbReference>
<dbReference type="InterPro" id="IPR036135">
    <property type="entry name" value="MoeA_linker/N_sf"/>
</dbReference>
<dbReference type="SUPFAM" id="SSF63867">
    <property type="entry name" value="MoeA C-terminal domain-like"/>
    <property type="match status" value="1"/>
</dbReference>
<dbReference type="PANTHER" id="PTHR10192:SF5">
    <property type="entry name" value="GEPHYRIN"/>
    <property type="match status" value="1"/>
</dbReference>
<name>A0ABW4EB99_9LACO</name>
<gene>
    <name evidence="11" type="primary">glp</name>
    <name evidence="11" type="ORF">ACFQ5J_11545</name>
</gene>
<dbReference type="InterPro" id="IPR001453">
    <property type="entry name" value="MoaB/Mog_dom"/>
</dbReference>
<dbReference type="Gene3D" id="2.170.190.11">
    <property type="entry name" value="Molybdopterin biosynthesis moea protein, domain 3"/>
    <property type="match status" value="1"/>
</dbReference>
<dbReference type="InterPro" id="IPR036425">
    <property type="entry name" value="MoaB/Mog-like_dom_sf"/>
</dbReference>
<dbReference type="InterPro" id="IPR038987">
    <property type="entry name" value="MoeA-like"/>
</dbReference>
<dbReference type="CDD" id="cd00887">
    <property type="entry name" value="MoeA"/>
    <property type="match status" value="1"/>
</dbReference>
<dbReference type="SUPFAM" id="SSF63882">
    <property type="entry name" value="MoeA N-terminal region -like"/>
    <property type="match status" value="1"/>
</dbReference>
<evidence type="ECO:0000313" key="12">
    <source>
        <dbReference type="Proteomes" id="UP001597252"/>
    </source>
</evidence>
<dbReference type="Proteomes" id="UP001597252">
    <property type="component" value="Unassembled WGS sequence"/>
</dbReference>
<protein>
    <recommendedName>
        <fullName evidence="5 9">Molybdopterin molybdenumtransferase</fullName>
        <ecNumber evidence="4 9">2.10.1.1</ecNumber>
    </recommendedName>
</protein>
<dbReference type="InterPro" id="IPR005110">
    <property type="entry name" value="MoeA_linker/N"/>
</dbReference>
<evidence type="ECO:0000256" key="1">
    <source>
        <dbReference type="ARBA" id="ARBA00002901"/>
    </source>
</evidence>
<dbReference type="InterPro" id="IPR036688">
    <property type="entry name" value="MoeA_C_domain_IV_sf"/>
</dbReference>
<evidence type="ECO:0000256" key="5">
    <source>
        <dbReference type="ARBA" id="ARBA00021108"/>
    </source>
</evidence>
<dbReference type="EC" id="2.10.1.1" evidence="4 9"/>
<comment type="caution">
    <text evidence="11">The sequence shown here is derived from an EMBL/GenBank/DDBJ whole genome shotgun (WGS) entry which is preliminary data.</text>
</comment>
<keyword evidence="12" id="KW-1185">Reference proteome</keyword>
<evidence type="ECO:0000256" key="6">
    <source>
        <dbReference type="ARBA" id="ARBA00022505"/>
    </source>
</evidence>
<comment type="function">
    <text evidence="1 9">Catalyzes the insertion of molybdate into adenylated molybdopterin with the concomitant release of AMP.</text>
</comment>
<evidence type="ECO:0000256" key="4">
    <source>
        <dbReference type="ARBA" id="ARBA00013269"/>
    </source>
</evidence>
<accession>A0ABW4EB99</accession>
<reference evidence="12" key="1">
    <citation type="journal article" date="2019" name="Int. J. Syst. Evol. Microbiol.">
        <title>The Global Catalogue of Microorganisms (GCM) 10K type strain sequencing project: providing services to taxonomists for standard genome sequencing and annotation.</title>
        <authorList>
            <consortium name="The Broad Institute Genomics Platform"/>
            <consortium name="The Broad Institute Genome Sequencing Center for Infectious Disease"/>
            <person name="Wu L."/>
            <person name="Ma J."/>
        </authorList>
    </citation>
    <scope>NUCLEOTIDE SEQUENCE [LARGE SCALE GENOMIC DNA]</scope>
    <source>
        <strain evidence="12">CCM 8903</strain>
    </source>
</reference>
<evidence type="ECO:0000256" key="8">
    <source>
        <dbReference type="ARBA" id="ARBA00047317"/>
    </source>
</evidence>
<dbReference type="RefSeq" id="WP_125753841.1">
    <property type="nucleotide sequence ID" value="NZ_JBHTON010000045.1"/>
</dbReference>
<dbReference type="EMBL" id="JBHTON010000045">
    <property type="protein sequence ID" value="MFD1485860.1"/>
    <property type="molecule type" value="Genomic_DNA"/>
</dbReference>
<organism evidence="11 12">
    <name type="scientific">Lacticaseibacillus baoqingensis</name>
    <dbReference type="NCBI Taxonomy" id="2486013"/>
    <lineage>
        <taxon>Bacteria</taxon>
        <taxon>Bacillati</taxon>
        <taxon>Bacillota</taxon>
        <taxon>Bacilli</taxon>
        <taxon>Lactobacillales</taxon>
        <taxon>Lactobacillaceae</taxon>
        <taxon>Lacticaseibacillus</taxon>
    </lineage>
</organism>
<evidence type="ECO:0000256" key="7">
    <source>
        <dbReference type="ARBA" id="ARBA00023150"/>
    </source>
</evidence>
<comment type="pathway">
    <text evidence="2 9">Cofactor biosynthesis; molybdopterin biosynthesis.</text>
</comment>
<evidence type="ECO:0000256" key="3">
    <source>
        <dbReference type="ARBA" id="ARBA00010763"/>
    </source>
</evidence>
<dbReference type="Pfam" id="PF03453">
    <property type="entry name" value="MoeA_N"/>
    <property type="match status" value="1"/>
</dbReference>
<sequence length="410" mass="43816">MYTPVDHRNALAIATAQTRLAAQTAKMPRHTEKIPVTQALGRVLAEPVTAPYALPTFRRAGYDGYAVNHQDLTHLPATLQLVGEIPAGADFPHRLQLGQAVRIMTGGFVPEGADVVVMLETTTQAPQAKTVTISERQKNDNITPVGSFFAAGAELFPQGATINPGGLSLLASFNIQTVTVAALPKVGIITTGSELLRPDQPLANGKIYDSNGPLIQGLCVESGVDLIGVKTVADDPQALQAAVAELLPACDILITDGGVSVGDFDIIADYAKHADTLLFNKLEMRPGSVTTAYMHENTLCFGLSGNPGACFTGFYLFVEPTLRQLQGAASRLIKTTGRLDHTYTKTNMYDRILRGTYQVSADGLVISRTGSDASDNLNNLHEATCLFEIPRGTTPTKAGEVLTTWLLPYR</sequence>
<evidence type="ECO:0000313" key="11">
    <source>
        <dbReference type="EMBL" id="MFD1485860.1"/>
    </source>
</evidence>